<dbReference type="InterPro" id="IPR017438">
    <property type="entry name" value="ATP-NAD_kinase_N"/>
</dbReference>
<dbReference type="Gene3D" id="2.60.200.40">
    <property type="match status" value="1"/>
</dbReference>
<evidence type="ECO:0000256" key="7">
    <source>
        <dbReference type="SAM" id="MobiDB-lite"/>
    </source>
</evidence>
<accession>A0A6U6R1T8</accession>
<comment type="catalytic activity">
    <reaction evidence="6">
        <text>a 1,2-diacyl-sn-glycerol + ATP = a 1,2-diacyl-sn-glycero-3-phosphate + ADP + H(+)</text>
        <dbReference type="Rhea" id="RHEA:10272"/>
        <dbReference type="ChEBI" id="CHEBI:15378"/>
        <dbReference type="ChEBI" id="CHEBI:17815"/>
        <dbReference type="ChEBI" id="CHEBI:30616"/>
        <dbReference type="ChEBI" id="CHEBI:58608"/>
        <dbReference type="ChEBI" id="CHEBI:456216"/>
        <dbReference type="EC" id="2.7.1.107"/>
    </reaction>
</comment>
<dbReference type="GO" id="GO:0007200">
    <property type="term" value="P:phospholipase C-activating G protein-coupled receptor signaling pathway"/>
    <property type="evidence" value="ECO:0007669"/>
    <property type="project" value="InterPro"/>
</dbReference>
<dbReference type="InterPro" id="IPR001206">
    <property type="entry name" value="Diacylglycerol_kinase_cat_dom"/>
</dbReference>
<proteinExistence type="inferred from homology"/>
<dbReference type="PANTHER" id="PTHR11255:SF121">
    <property type="entry name" value="DIACYLGLYCEROL KINASE (ATP)"/>
    <property type="match status" value="1"/>
</dbReference>
<keyword evidence="5 6" id="KW-0067">ATP-binding</keyword>
<gene>
    <name evidence="9" type="ORF">BRAN1462_LOCUS44935</name>
</gene>
<dbReference type="InterPro" id="IPR000756">
    <property type="entry name" value="Diacylglycerol_kin_accessory"/>
</dbReference>
<dbReference type="Pfam" id="PF00781">
    <property type="entry name" value="DAGK_cat"/>
    <property type="match status" value="1"/>
</dbReference>
<dbReference type="SMART" id="SM00045">
    <property type="entry name" value="DAGKa"/>
    <property type="match status" value="1"/>
</dbReference>
<evidence type="ECO:0000256" key="3">
    <source>
        <dbReference type="ARBA" id="ARBA00022741"/>
    </source>
</evidence>
<dbReference type="Pfam" id="PF00609">
    <property type="entry name" value="DAGK_acc"/>
    <property type="match status" value="1"/>
</dbReference>
<dbReference type="AlphaFoldDB" id="A0A6U6R1T8"/>
<protein>
    <recommendedName>
        <fullName evidence="6">Diacylglycerol kinase</fullName>
        <shortName evidence="6">DAG kinase</shortName>
        <ecNumber evidence="6">2.7.1.107</ecNumber>
    </recommendedName>
</protein>
<dbReference type="InterPro" id="IPR016064">
    <property type="entry name" value="NAD/diacylglycerol_kinase_sf"/>
</dbReference>
<evidence type="ECO:0000256" key="5">
    <source>
        <dbReference type="ARBA" id="ARBA00022840"/>
    </source>
</evidence>
<dbReference type="GO" id="GO:0016020">
    <property type="term" value="C:membrane"/>
    <property type="evidence" value="ECO:0007669"/>
    <property type="project" value="TreeGrafter"/>
</dbReference>
<evidence type="ECO:0000313" key="9">
    <source>
        <dbReference type="EMBL" id="CAD9620319.1"/>
    </source>
</evidence>
<dbReference type="GO" id="GO:0005524">
    <property type="term" value="F:ATP binding"/>
    <property type="evidence" value="ECO:0007669"/>
    <property type="project" value="UniProtKB-KW"/>
</dbReference>
<feature type="region of interest" description="Disordered" evidence="7">
    <location>
        <begin position="74"/>
        <end position="96"/>
    </location>
</feature>
<keyword evidence="3 6" id="KW-0547">Nucleotide-binding</keyword>
<dbReference type="PANTHER" id="PTHR11255">
    <property type="entry name" value="DIACYLGLYCEROL KINASE"/>
    <property type="match status" value="1"/>
</dbReference>
<evidence type="ECO:0000256" key="2">
    <source>
        <dbReference type="ARBA" id="ARBA00022679"/>
    </source>
</evidence>
<keyword evidence="4 6" id="KW-0418">Kinase</keyword>
<dbReference type="EMBL" id="HBGW01070452">
    <property type="protein sequence ID" value="CAD9620319.1"/>
    <property type="molecule type" value="Transcribed_RNA"/>
</dbReference>
<organism evidence="9">
    <name type="scientific">Zooxanthella nutricula</name>
    <dbReference type="NCBI Taxonomy" id="1333877"/>
    <lineage>
        <taxon>Eukaryota</taxon>
        <taxon>Sar</taxon>
        <taxon>Alveolata</taxon>
        <taxon>Dinophyceae</taxon>
        <taxon>Peridiniales</taxon>
        <taxon>Peridiniales incertae sedis</taxon>
        <taxon>Zooxanthella</taxon>
    </lineage>
</organism>
<dbReference type="InterPro" id="IPR037607">
    <property type="entry name" value="DGK"/>
</dbReference>
<dbReference type="SMART" id="SM00046">
    <property type="entry name" value="DAGKc"/>
    <property type="match status" value="1"/>
</dbReference>
<evidence type="ECO:0000256" key="4">
    <source>
        <dbReference type="ARBA" id="ARBA00022777"/>
    </source>
</evidence>
<dbReference type="PROSITE" id="PS50146">
    <property type="entry name" value="DAGK"/>
    <property type="match status" value="1"/>
</dbReference>
<dbReference type="EC" id="2.7.1.107" evidence="6"/>
<evidence type="ECO:0000256" key="1">
    <source>
        <dbReference type="ARBA" id="ARBA00009280"/>
    </source>
</evidence>
<comment type="similarity">
    <text evidence="1 6">Belongs to the eukaryotic diacylglycerol kinase family.</text>
</comment>
<evidence type="ECO:0000256" key="6">
    <source>
        <dbReference type="RuleBase" id="RU361128"/>
    </source>
</evidence>
<evidence type="ECO:0000259" key="8">
    <source>
        <dbReference type="PROSITE" id="PS50146"/>
    </source>
</evidence>
<sequence length="552" mass="59253">MGNCSSCCHHNAGQGAARLPHVIDDDGELRGFEAEPGLYDLDVVNTLPATRATCGEAAEEEPMIFDAGAKEVDPTLGLSSSTTDSPGLVPDAPRDPSTRSIFEAMRKGASKTLGGPTIIVLVNPRSGGNAAGVLLEIPRGGVCIEAPGVGLATIFSYPIADPSREGVHHLAAEVHAGGMHPVRCIVAGGDGTVMWVIQEIFDSGIPTESVLIGTVPFGTGNDFGNVTGWGVSGPPRGFLKEHDGFSGLQKYVAAWLRAESSPFDIWQISVRTRSSDKAGFEFIQDGKKQCTEQHMERHSIKRLPGGELEMSKYVCNYLGIGLDARVGFGFDKSRQHNRHANKAVYAWEGTKKLLFKKKGVVGHIIDNMKTVESLHVDQARDGHDPAAARDRETVFSTASDDAQARLAGNPVSLLFLNIPSIAGGLDIWNWSSRKLGTATAGPELLARKQHFGDGRLECLTYRTGLGFYAEQTRIPGVRGQGQRVYSGGGPLRITFRHPSDESFRAGTGHCRGRTYMQVDGEYFAVHEPESVVIKQHATVRVLINSNPGGCSS</sequence>
<dbReference type="SUPFAM" id="SSF111331">
    <property type="entry name" value="NAD kinase/diacylglycerol kinase-like"/>
    <property type="match status" value="1"/>
</dbReference>
<dbReference type="GO" id="GO:0004143">
    <property type="term" value="F:ATP-dependent diacylglycerol kinase activity"/>
    <property type="evidence" value="ECO:0007669"/>
    <property type="project" value="UniProtKB-EC"/>
</dbReference>
<name>A0A6U6R1T8_9DINO</name>
<keyword evidence="2 6" id="KW-0808">Transferase</keyword>
<feature type="domain" description="DAGKc" evidence="8">
    <location>
        <begin position="113"/>
        <end position="272"/>
    </location>
</feature>
<reference evidence="9" key="1">
    <citation type="submission" date="2021-01" db="EMBL/GenBank/DDBJ databases">
        <authorList>
            <person name="Corre E."/>
            <person name="Pelletier E."/>
            <person name="Niang G."/>
            <person name="Scheremetjew M."/>
            <person name="Finn R."/>
            <person name="Kale V."/>
            <person name="Holt S."/>
            <person name="Cochrane G."/>
            <person name="Meng A."/>
            <person name="Brown T."/>
            <person name="Cohen L."/>
        </authorList>
    </citation>
    <scope>NUCLEOTIDE SEQUENCE</scope>
    <source>
        <strain evidence="9">RCC3387</strain>
    </source>
</reference>
<dbReference type="Gene3D" id="3.40.50.10330">
    <property type="entry name" value="Probable inorganic polyphosphate/atp-NAD kinase, domain 1"/>
    <property type="match status" value="1"/>
</dbReference>